<feature type="chain" id="PRO_5028317370" evidence="1">
    <location>
        <begin position="25"/>
        <end position="204"/>
    </location>
</feature>
<protein>
    <submittedName>
        <fullName evidence="2">Uncharacterized protein</fullName>
    </submittedName>
</protein>
<organism evidence="2">
    <name type="scientific">Fundidesulfovibrio putealis</name>
    <dbReference type="NCBI Taxonomy" id="270496"/>
    <lineage>
        <taxon>Bacteria</taxon>
        <taxon>Pseudomonadati</taxon>
        <taxon>Thermodesulfobacteriota</taxon>
        <taxon>Desulfovibrionia</taxon>
        <taxon>Desulfovibrionales</taxon>
        <taxon>Desulfovibrionaceae</taxon>
        <taxon>Fundidesulfovibrio</taxon>
    </lineage>
</organism>
<name>A0A7C4AFX3_9BACT</name>
<sequence>MKKALVVIALLLAAQAALLGFAPAQSPAPLDPQEKRKLDTFFSNFAETMMPSFPAAGPSDKQMLEFATTHLAINAENSLKKSPDAMTLFIPTDRVDAVTEKYLGRKLSHHSGNRYAVPAASGEIYVFAQVDKLSPLGPDTFVAEGTVYYASSGETLDPHASPSAWKKARKTVQPSGFFKGVVRKVQEPGPRFVLVQYDMVRTDM</sequence>
<proteinExistence type="predicted"/>
<accession>A0A7C4AFX3</accession>
<dbReference type="EMBL" id="DSRP01000006">
    <property type="protein sequence ID" value="HGG91335.1"/>
    <property type="molecule type" value="Genomic_DNA"/>
</dbReference>
<comment type="caution">
    <text evidence="2">The sequence shown here is derived from an EMBL/GenBank/DDBJ whole genome shotgun (WGS) entry which is preliminary data.</text>
</comment>
<reference evidence="2" key="1">
    <citation type="journal article" date="2020" name="mSystems">
        <title>Genome- and Community-Level Interaction Insights into Carbon Utilization and Element Cycling Functions of Hydrothermarchaeota in Hydrothermal Sediment.</title>
        <authorList>
            <person name="Zhou Z."/>
            <person name="Liu Y."/>
            <person name="Xu W."/>
            <person name="Pan J."/>
            <person name="Luo Z.H."/>
            <person name="Li M."/>
        </authorList>
    </citation>
    <scope>NUCLEOTIDE SEQUENCE [LARGE SCALE GENOMIC DNA]</scope>
    <source>
        <strain evidence="2">SpSt-413</strain>
    </source>
</reference>
<evidence type="ECO:0000313" key="2">
    <source>
        <dbReference type="EMBL" id="HGG91335.1"/>
    </source>
</evidence>
<gene>
    <name evidence="2" type="ORF">ENR59_00090</name>
</gene>
<feature type="signal peptide" evidence="1">
    <location>
        <begin position="1"/>
        <end position="24"/>
    </location>
</feature>
<keyword evidence="1" id="KW-0732">Signal</keyword>
<dbReference type="AlphaFoldDB" id="A0A7C4AFX3"/>
<evidence type="ECO:0000256" key="1">
    <source>
        <dbReference type="SAM" id="SignalP"/>
    </source>
</evidence>